<evidence type="ECO:0008006" key="4">
    <source>
        <dbReference type="Google" id="ProtNLM"/>
    </source>
</evidence>
<dbReference type="Proteomes" id="UP000183085">
    <property type="component" value="Unassembled WGS sequence"/>
</dbReference>
<dbReference type="STRING" id="1817895.AUJ95_06915"/>
<feature type="signal peptide" evidence="1">
    <location>
        <begin position="1"/>
        <end position="19"/>
    </location>
</feature>
<name>A0A1J5DS69_9BACT</name>
<evidence type="ECO:0000313" key="3">
    <source>
        <dbReference type="Proteomes" id="UP000183085"/>
    </source>
</evidence>
<dbReference type="InterPro" id="IPR036737">
    <property type="entry name" value="OmpA-like_sf"/>
</dbReference>
<accession>A0A1J5DS69</accession>
<organism evidence="2 3">
    <name type="scientific">Candidatus Desantisbacteria bacterium CG2_30_40_21</name>
    <dbReference type="NCBI Taxonomy" id="1817895"/>
    <lineage>
        <taxon>Bacteria</taxon>
        <taxon>Candidatus Desantisiibacteriota</taxon>
    </lineage>
</organism>
<evidence type="ECO:0000313" key="2">
    <source>
        <dbReference type="EMBL" id="OIP38315.1"/>
    </source>
</evidence>
<feature type="chain" id="PRO_5013335043" description="OmpA-like domain-containing protein" evidence="1">
    <location>
        <begin position="20"/>
        <end position="331"/>
    </location>
</feature>
<proteinExistence type="predicted"/>
<reference evidence="2 3" key="1">
    <citation type="journal article" date="2016" name="Environ. Microbiol.">
        <title>Genomic resolution of a cold subsurface aquifer community provides metabolic insights for novel microbes adapted to high CO concentrations.</title>
        <authorList>
            <person name="Probst A.J."/>
            <person name="Castelle C.J."/>
            <person name="Singh A."/>
            <person name="Brown C.T."/>
            <person name="Anantharaman K."/>
            <person name="Sharon I."/>
            <person name="Hug L.A."/>
            <person name="Burstein D."/>
            <person name="Emerson J.B."/>
            <person name="Thomas B.C."/>
            <person name="Banfield J.F."/>
        </authorList>
    </citation>
    <scope>NUCLEOTIDE SEQUENCE [LARGE SCALE GENOMIC DNA]</scope>
    <source>
        <strain evidence="2">CG2_30_40_21</strain>
    </source>
</reference>
<dbReference type="EMBL" id="MNYI01000182">
    <property type="protein sequence ID" value="OIP38315.1"/>
    <property type="molecule type" value="Genomic_DNA"/>
</dbReference>
<gene>
    <name evidence="2" type="ORF">AUJ95_06915</name>
</gene>
<dbReference type="AlphaFoldDB" id="A0A1J5DS69"/>
<sequence>MRRLLLIVSLIFWSCLSHAEDKVGILEERINTPQADQGSVNNTTGIPVAGIDTVNNTSSQEDSESEAVTITGEDKLKLTTKKPSLEIKENMNDAVPSYTITEERLFSVSPPTFSIWSQDYSAVMDSKQVACPYLKKLIRDTVVTFYPQTKGEVITSWNLVITDDKGREFKRFNGTSVLPNNITWDGRSDKNKAIDVDTAYTYIFSYIDVVGTPHTIMGNPFSIDALVHQEKDGLVITLSSRILFDQSADDVQIKPEALSLMQEVIDEIKNYYGLPIEIEAYEDSVAMAKAQTEVLNNLLAERLFVRNEQIKTTTHRIKKQKPYFNVVVNNR</sequence>
<protein>
    <recommendedName>
        <fullName evidence="4">OmpA-like domain-containing protein</fullName>
    </recommendedName>
</protein>
<dbReference type="Gene3D" id="3.30.1330.60">
    <property type="entry name" value="OmpA-like domain"/>
    <property type="match status" value="1"/>
</dbReference>
<comment type="caution">
    <text evidence="2">The sequence shown here is derived from an EMBL/GenBank/DDBJ whole genome shotgun (WGS) entry which is preliminary data.</text>
</comment>
<evidence type="ECO:0000256" key="1">
    <source>
        <dbReference type="SAM" id="SignalP"/>
    </source>
</evidence>
<keyword evidence="1" id="KW-0732">Signal</keyword>